<reference evidence="1" key="1">
    <citation type="submission" date="2020-05" db="EMBL/GenBank/DDBJ databases">
        <authorList>
            <person name="Chiriac C."/>
            <person name="Salcher M."/>
            <person name="Ghai R."/>
            <person name="Kavagutti S V."/>
        </authorList>
    </citation>
    <scope>NUCLEOTIDE SEQUENCE</scope>
</reference>
<name>A0A6J6E4J5_9ZZZZ</name>
<dbReference type="AlphaFoldDB" id="A0A6J6E4J5"/>
<accession>A0A6J6E4J5</accession>
<proteinExistence type="predicted"/>
<sequence>MLIGDRNRCISSEWWPSRYEFVEDATECVEVTPCVRATSRRLLWSEILRSPDHVPGIGHRRALIKRSSDTKIHHLHITGVGDHDVSWLDIAVDDALLMGVIEGLEDPSCYRDDSFEIHPLSALDDLAQGLSTDVFHDDIGSPAPTGVLFLT</sequence>
<gene>
    <name evidence="1" type="ORF">UFOPK1650_00658</name>
</gene>
<protein>
    <submittedName>
        <fullName evidence="1">Unannotated protein</fullName>
    </submittedName>
</protein>
<dbReference type="AntiFam" id="ANF00226">
    <property type="entry name" value="Shadow ORF (opposite pknB)"/>
</dbReference>
<evidence type="ECO:0000313" key="1">
    <source>
        <dbReference type="EMBL" id="CAB4570125.1"/>
    </source>
</evidence>
<dbReference type="EMBL" id="CAEZTJ010000087">
    <property type="protein sequence ID" value="CAB4570125.1"/>
    <property type="molecule type" value="Genomic_DNA"/>
</dbReference>
<organism evidence="1">
    <name type="scientific">freshwater metagenome</name>
    <dbReference type="NCBI Taxonomy" id="449393"/>
    <lineage>
        <taxon>unclassified sequences</taxon>
        <taxon>metagenomes</taxon>
        <taxon>ecological metagenomes</taxon>
    </lineage>
</organism>